<dbReference type="PANTHER" id="PTHR10980">
    <property type="entry name" value="RHO GDP-DISSOCIATION INHIBITOR"/>
    <property type="match status" value="1"/>
</dbReference>
<comment type="similarity">
    <text evidence="2">Belongs to the Rho GDI family.</text>
</comment>
<dbReference type="GO" id="GO:0016020">
    <property type="term" value="C:membrane"/>
    <property type="evidence" value="ECO:0007669"/>
    <property type="project" value="TreeGrafter"/>
</dbReference>
<dbReference type="GO" id="GO:0007266">
    <property type="term" value="P:Rho protein signal transduction"/>
    <property type="evidence" value="ECO:0007669"/>
    <property type="project" value="InterPro"/>
</dbReference>
<comment type="subcellular location">
    <subcellularLocation>
        <location evidence="1">Cytoplasm</location>
    </subcellularLocation>
</comment>
<dbReference type="SUPFAM" id="SSF81296">
    <property type="entry name" value="E set domains"/>
    <property type="match status" value="1"/>
</dbReference>
<dbReference type="Gene3D" id="2.70.50.30">
    <property type="entry name" value="Coagulation Factor XIII, subunit A, domain 1"/>
    <property type="match status" value="1"/>
</dbReference>
<sequence>MADHHDELQPEQTAGFKVGESKTIDEYHKLDQNDESLKKWKESLGLGAGKDISNPNDPRKCIIISLGLEVEGRPDIIIDLKAPGAIEALKDKPFSIKEGADFRMKAIFQVQHQILSGMKYLQVVKRKGITVNKLQEMIVC</sequence>
<organism evidence="4 5">
    <name type="scientific">Lophium mytilinum</name>
    <dbReference type="NCBI Taxonomy" id="390894"/>
    <lineage>
        <taxon>Eukaryota</taxon>
        <taxon>Fungi</taxon>
        <taxon>Dikarya</taxon>
        <taxon>Ascomycota</taxon>
        <taxon>Pezizomycotina</taxon>
        <taxon>Dothideomycetes</taxon>
        <taxon>Pleosporomycetidae</taxon>
        <taxon>Mytilinidiales</taxon>
        <taxon>Mytilinidiaceae</taxon>
        <taxon>Lophium</taxon>
    </lineage>
</organism>
<dbReference type="PANTHER" id="PTHR10980:SF3">
    <property type="entry name" value="LD16419P"/>
    <property type="match status" value="1"/>
</dbReference>
<keyword evidence="3" id="KW-0963">Cytoplasm</keyword>
<evidence type="ECO:0000256" key="3">
    <source>
        <dbReference type="ARBA" id="ARBA00022490"/>
    </source>
</evidence>
<dbReference type="GO" id="GO:0005094">
    <property type="term" value="F:Rho GDP-dissociation inhibitor activity"/>
    <property type="evidence" value="ECO:0007669"/>
    <property type="project" value="InterPro"/>
</dbReference>
<protein>
    <submittedName>
        <fullName evidence="4">Rho-gdp dissociation inhibitor</fullName>
    </submittedName>
</protein>
<evidence type="ECO:0000256" key="2">
    <source>
        <dbReference type="ARBA" id="ARBA00009758"/>
    </source>
</evidence>
<accession>A0A6A6QXB8</accession>
<dbReference type="Proteomes" id="UP000799750">
    <property type="component" value="Unassembled WGS sequence"/>
</dbReference>
<dbReference type="OrthoDB" id="1683373at2759"/>
<dbReference type="GO" id="GO:0005829">
    <property type="term" value="C:cytosol"/>
    <property type="evidence" value="ECO:0007669"/>
    <property type="project" value="TreeGrafter"/>
</dbReference>
<evidence type="ECO:0000313" key="5">
    <source>
        <dbReference type="Proteomes" id="UP000799750"/>
    </source>
</evidence>
<dbReference type="InterPro" id="IPR014756">
    <property type="entry name" value="Ig_E-set"/>
</dbReference>
<evidence type="ECO:0000256" key="1">
    <source>
        <dbReference type="ARBA" id="ARBA00004496"/>
    </source>
</evidence>
<dbReference type="AlphaFoldDB" id="A0A6A6QXB8"/>
<proteinExistence type="inferred from homology"/>
<name>A0A6A6QXB8_9PEZI</name>
<keyword evidence="5" id="KW-1185">Reference proteome</keyword>
<dbReference type="InterPro" id="IPR000406">
    <property type="entry name" value="Rho_GDI"/>
</dbReference>
<gene>
    <name evidence="4" type="ORF">BU16DRAFT_526132</name>
</gene>
<reference evidence="4" key="1">
    <citation type="journal article" date="2020" name="Stud. Mycol.">
        <title>101 Dothideomycetes genomes: a test case for predicting lifestyles and emergence of pathogens.</title>
        <authorList>
            <person name="Haridas S."/>
            <person name="Albert R."/>
            <person name="Binder M."/>
            <person name="Bloem J."/>
            <person name="Labutti K."/>
            <person name="Salamov A."/>
            <person name="Andreopoulos B."/>
            <person name="Baker S."/>
            <person name="Barry K."/>
            <person name="Bills G."/>
            <person name="Bluhm B."/>
            <person name="Cannon C."/>
            <person name="Castanera R."/>
            <person name="Culley D."/>
            <person name="Daum C."/>
            <person name="Ezra D."/>
            <person name="Gonzalez J."/>
            <person name="Henrissat B."/>
            <person name="Kuo A."/>
            <person name="Liang C."/>
            <person name="Lipzen A."/>
            <person name="Lutzoni F."/>
            <person name="Magnuson J."/>
            <person name="Mondo S."/>
            <person name="Nolan M."/>
            <person name="Ohm R."/>
            <person name="Pangilinan J."/>
            <person name="Park H.-J."/>
            <person name="Ramirez L."/>
            <person name="Alfaro M."/>
            <person name="Sun H."/>
            <person name="Tritt A."/>
            <person name="Yoshinaga Y."/>
            <person name="Zwiers L.-H."/>
            <person name="Turgeon B."/>
            <person name="Goodwin S."/>
            <person name="Spatafora J."/>
            <person name="Crous P."/>
            <person name="Grigoriev I."/>
        </authorList>
    </citation>
    <scope>NUCLEOTIDE SEQUENCE</scope>
    <source>
        <strain evidence="4">CBS 269.34</strain>
    </source>
</reference>
<dbReference type="EMBL" id="MU004187">
    <property type="protein sequence ID" value="KAF2497098.1"/>
    <property type="molecule type" value="Genomic_DNA"/>
</dbReference>
<dbReference type="InterPro" id="IPR024792">
    <property type="entry name" value="RhoGDI_dom_sf"/>
</dbReference>
<evidence type="ECO:0000313" key="4">
    <source>
        <dbReference type="EMBL" id="KAF2497098.1"/>
    </source>
</evidence>
<dbReference type="Pfam" id="PF02115">
    <property type="entry name" value="Rho_GDI"/>
    <property type="match status" value="1"/>
</dbReference>